<dbReference type="InterPro" id="IPR036259">
    <property type="entry name" value="MFS_trans_sf"/>
</dbReference>
<feature type="transmembrane region" description="Helical" evidence="6">
    <location>
        <begin position="302"/>
        <end position="329"/>
    </location>
</feature>
<reference evidence="8" key="1">
    <citation type="submission" date="2016-03" db="EMBL/GenBank/DDBJ databases">
        <title>Mechanisms controlling the formation of the plant cell surface in tip-growing cells are functionally conserved among land plants.</title>
        <authorList>
            <person name="Honkanen S."/>
            <person name="Jones V.A."/>
            <person name="Morieri G."/>
            <person name="Champion C."/>
            <person name="Hetherington A.J."/>
            <person name="Kelly S."/>
            <person name="Saint-Marcoux D."/>
            <person name="Proust H."/>
            <person name="Prescott H."/>
            <person name="Dolan L."/>
        </authorList>
    </citation>
    <scope>NUCLEOTIDE SEQUENCE [LARGE SCALE GENOMIC DNA]</scope>
    <source>
        <tissue evidence="8">Whole gametophyte</tissue>
    </source>
</reference>
<name>A0A176W5T1_MARPO</name>
<keyword evidence="5 6" id="KW-0472">Membrane</keyword>
<proteinExistence type="predicted"/>
<dbReference type="GO" id="GO:0022857">
    <property type="term" value="F:transmembrane transporter activity"/>
    <property type="evidence" value="ECO:0007669"/>
    <property type="project" value="InterPro"/>
</dbReference>
<accession>A0A176W5T1</accession>
<comment type="caution">
    <text evidence="8">The sequence shown here is derived from an EMBL/GenBank/DDBJ whole genome shotgun (WGS) entry which is preliminary data.</text>
</comment>
<feature type="transmembrane region" description="Helical" evidence="6">
    <location>
        <begin position="666"/>
        <end position="687"/>
    </location>
</feature>
<evidence type="ECO:0000256" key="4">
    <source>
        <dbReference type="ARBA" id="ARBA00022989"/>
    </source>
</evidence>
<feature type="transmembrane region" description="Helical" evidence="6">
    <location>
        <begin position="393"/>
        <end position="415"/>
    </location>
</feature>
<dbReference type="Pfam" id="PF07690">
    <property type="entry name" value="MFS_1"/>
    <property type="match status" value="1"/>
</dbReference>
<keyword evidence="4 6" id="KW-1133">Transmembrane helix</keyword>
<keyword evidence="9" id="KW-1185">Reference proteome</keyword>
<gene>
    <name evidence="8" type="ORF">AXG93_4027s1200</name>
</gene>
<feature type="transmembrane region" description="Helical" evidence="6">
    <location>
        <begin position="693"/>
        <end position="713"/>
    </location>
</feature>
<feature type="transmembrane region" description="Helical" evidence="6">
    <location>
        <begin position="580"/>
        <end position="599"/>
    </location>
</feature>
<evidence type="ECO:0000256" key="6">
    <source>
        <dbReference type="SAM" id="Phobius"/>
    </source>
</evidence>
<dbReference type="PROSITE" id="PS50850">
    <property type="entry name" value="MFS"/>
    <property type="match status" value="1"/>
</dbReference>
<dbReference type="InterPro" id="IPR020846">
    <property type="entry name" value="MFS_dom"/>
</dbReference>
<feature type="domain" description="Major facilitator superfamily (MFS) profile" evidence="7">
    <location>
        <begin position="304"/>
        <end position="798"/>
    </location>
</feature>
<evidence type="ECO:0000256" key="1">
    <source>
        <dbReference type="ARBA" id="ARBA00004141"/>
    </source>
</evidence>
<dbReference type="Proteomes" id="UP000077202">
    <property type="component" value="Unassembled WGS sequence"/>
</dbReference>
<protein>
    <recommendedName>
        <fullName evidence="7">Major facilitator superfamily (MFS) profile domain-containing protein</fullName>
    </recommendedName>
</protein>
<dbReference type="InterPro" id="IPR011701">
    <property type="entry name" value="MFS"/>
</dbReference>
<dbReference type="GO" id="GO:0016020">
    <property type="term" value="C:membrane"/>
    <property type="evidence" value="ECO:0007669"/>
    <property type="project" value="UniProtKB-SubCell"/>
</dbReference>
<evidence type="ECO:0000256" key="3">
    <source>
        <dbReference type="ARBA" id="ARBA00022692"/>
    </source>
</evidence>
<evidence type="ECO:0000256" key="2">
    <source>
        <dbReference type="ARBA" id="ARBA00022448"/>
    </source>
</evidence>
<dbReference type="Gene3D" id="1.20.1250.20">
    <property type="entry name" value="MFS general substrate transporter like domains"/>
    <property type="match status" value="1"/>
</dbReference>
<feature type="transmembrane region" description="Helical" evidence="6">
    <location>
        <begin position="427"/>
        <end position="449"/>
    </location>
</feature>
<keyword evidence="3 6" id="KW-0812">Transmembrane</keyword>
<organism evidence="8 9">
    <name type="scientific">Marchantia polymorpha subsp. ruderalis</name>
    <dbReference type="NCBI Taxonomy" id="1480154"/>
    <lineage>
        <taxon>Eukaryota</taxon>
        <taxon>Viridiplantae</taxon>
        <taxon>Streptophyta</taxon>
        <taxon>Embryophyta</taxon>
        <taxon>Marchantiophyta</taxon>
        <taxon>Marchantiopsida</taxon>
        <taxon>Marchantiidae</taxon>
        <taxon>Marchantiales</taxon>
        <taxon>Marchantiaceae</taxon>
        <taxon>Marchantia</taxon>
    </lineage>
</organism>
<sequence>MIAKCCSRGVQVDAAFRLQSLGIVQRRTAIAWTARILEALFLYFGAFVRKGVVVVSRCPFVSYCDTFGALLYSMVLPVRRLECCSLRANVCVRAIQPGPDRRVDSFVRAEVTGLLEETKDSQGPVSGRARLPSEALQTRTFFLDSWRTDVAAVQTNMPQKLNWIHNTSTPASDAGMVVAIAAKVNLQYFIEYKTNVGRTEVNVQRWIPRPKALTVGTVAPQLHIAGATGFETKGKGSKQKQQQQEIAREDLSVEMATWADDSEDVTAPLIVAESASNEATSGDPVFTVEDAIEHVGFGKYQLILGIYVGLTWVADAAEMILLSFIGPAAQCEWQLSPSQEGAVSSAVFAGVFVGAYAWGLLADTRGRRVAVLTTAVFTSVFGVLSALSPSFLWLLISRALVGFGLGGTVVVFALYMEFLPVKRRGFWLVFLEFFWTVGSIAEALLAWLIIPRTNWRWLVGVSALPFVFLLLFYPLVPESPRYLMVKGDVEGTMQALRKISKANRKSLPAGRLIPSLPLGGTLTRKVETLSSEVRDEQKVSLEEVEKGDVGVIGKPEVPKELGMIETIQRLFSPELRRTTLLLWFLYFANSLVYYGLVLLTTQLDIKDGKSHRCDDPSPSKKAENICHDGKPLYDDTQYRTGLISSIAEVPGVIVACLVVDHFGRKMSLAGLLVACGAFMIPLVSPLSEMATNFFLFGARSCSMGAFSVLWAYAPELYYTQVRSTGVGAANSNGRLGGIVCPYVAVALIESCQRANEVDFSLRFLRNAGWSGNVFLSQGKQDEEDTRLIVASTKPSCTL</sequence>
<dbReference type="EMBL" id="LVLJ01001740">
    <property type="protein sequence ID" value="OAE28398.1"/>
    <property type="molecule type" value="Genomic_DNA"/>
</dbReference>
<feature type="transmembrane region" description="Helical" evidence="6">
    <location>
        <begin position="341"/>
        <end position="362"/>
    </location>
</feature>
<evidence type="ECO:0000259" key="7">
    <source>
        <dbReference type="PROSITE" id="PS50850"/>
    </source>
</evidence>
<dbReference type="PANTHER" id="PTHR23511">
    <property type="entry name" value="SYNAPTIC VESICLE GLYCOPROTEIN 2"/>
    <property type="match status" value="1"/>
</dbReference>
<feature type="transmembrane region" description="Helical" evidence="6">
    <location>
        <begin position="369"/>
        <end position="387"/>
    </location>
</feature>
<comment type="subcellular location">
    <subcellularLocation>
        <location evidence="1">Membrane</location>
        <topology evidence="1">Multi-pass membrane protein</topology>
    </subcellularLocation>
</comment>
<evidence type="ECO:0000256" key="5">
    <source>
        <dbReference type="ARBA" id="ARBA00023136"/>
    </source>
</evidence>
<keyword evidence="2" id="KW-0813">Transport</keyword>
<dbReference type="PANTHER" id="PTHR23511:SF5">
    <property type="entry name" value="MAJOR FACILITATOR-TYPE TRANSPORTER HXNZ-RELATED"/>
    <property type="match status" value="1"/>
</dbReference>
<dbReference type="SUPFAM" id="SSF103473">
    <property type="entry name" value="MFS general substrate transporter"/>
    <property type="match status" value="1"/>
</dbReference>
<evidence type="ECO:0000313" key="9">
    <source>
        <dbReference type="Proteomes" id="UP000077202"/>
    </source>
</evidence>
<dbReference type="AlphaFoldDB" id="A0A176W5T1"/>
<feature type="transmembrane region" description="Helical" evidence="6">
    <location>
        <begin position="455"/>
        <end position="476"/>
    </location>
</feature>
<evidence type="ECO:0000313" key="8">
    <source>
        <dbReference type="EMBL" id="OAE28398.1"/>
    </source>
</evidence>
<feature type="transmembrane region" description="Helical" evidence="6">
    <location>
        <begin position="641"/>
        <end position="659"/>
    </location>
</feature>